<dbReference type="Pfam" id="PF01863">
    <property type="entry name" value="YgjP-like"/>
    <property type="match status" value="1"/>
</dbReference>
<dbReference type="STRING" id="633147.Olsu_0842"/>
<dbReference type="InterPro" id="IPR053136">
    <property type="entry name" value="UTP_pyrophosphatase-like"/>
</dbReference>
<dbReference type="Proteomes" id="UP000000333">
    <property type="component" value="Chromosome"/>
</dbReference>
<dbReference type="eggNOG" id="COG1451">
    <property type="taxonomic scope" value="Bacteria"/>
</dbReference>
<proteinExistence type="predicted"/>
<reference evidence="2 3" key="1">
    <citation type="journal article" date="2010" name="Stand. Genomic Sci.">
        <title>Complete genome sequence of Olsenella uli type strain (VPI D76D-27C).</title>
        <authorList>
            <person name="Goker M."/>
            <person name="Held B."/>
            <person name="Lucas S."/>
            <person name="Nolan M."/>
            <person name="Yasawong M."/>
            <person name="Glavina Del Rio T."/>
            <person name="Tice H."/>
            <person name="Cheng J.F."/>
            <person name="Bruce D."/>
            <person name="Detter J.C."/>
            <person name="Tapia R."/>
            <person name="Han C."/>
            <person name="Goodwin L."/>
            <person name="Pitluck S."/>
            <person name="Liolios K."/>
            <person name="Ivanova N."/>
            <person name="Mavromatis K."/>
            <person name="Mikhailova N."/>
            <person name="Pati A."/>
            <person name="Chen A."/>
            <person name="Palaniappan K."/>
            <person name="Land M."/>
            <person name="Hauser L."/>
            <person name="Chang Y.J."/>
            <person name="Jeffries C.D."/>
            <person name="Rohde M."/>
            <person name="Sikorski J."/>
            <person name="Pukall R."/>
            <person name="Woyke T."/>
            <person name="Bristow J."/>
            <person name="Eisen J.A."/>
            <person name="Markowitz V."/>
            <person name="Hugenholtz P."/>
            <person name="Kyrpides N.C."/>
            <person name="Klenk H.P."/>
            <person name="Lapidus A."/>
        </authorList>
    </citation>
    <scope>NUCLEOTIDE SEQUENCE [LARGE SCALE GENOMIC DNA]</scope>
    <source>
        <strain evidence="3">ATCC 49627 / DSM 7084 / CIP 109912 / JCM 12494 / NCIMB 702895 / VPI D76D-27C</strain>
    </source>
</reference>
<dbReference type="PANTHER" id="PTHR30399:SF1">
    <property type="entry name" value="UTP PYROPHOSPHATASE"/>
    <property type="match status" value="1"/>
</dbReference>
<sequence length="246" mass="27767">MAAKPDARPIVVDGLCVEVTRKRVRRVNLRVRPDGTVAVSAPPRVPLSQIERFVRLKRPWIDSAVEARLRDRGAEAAKWREGHALPFFSDAVTLHMEEGASVLDKVLVRLSDDGCTLYVTVAAGLSPDERSREARRLVRRWQADRVREAAGPLLERHGDIMGVAHSALCVRHMRTRWGSCNVRSRKITLNAQLCELPPICLESVVVHELCHLLEPSHNARFHALMAHYFPDWRQARRLMGSHPPTG</sequence>
<evidence type="ECO:0000313" key="3">
    <source>
        <dbReference type="Proteomes" id="UP000000333"/>
    </source>
</evidence>
<dbReference type="KEGG" id="ols:Olsu_0842"/>
<organism evidence="2 3">
    <name type="scientific">Olsenella uli (strain ATCC 49627 / DSM 7084 / CCUG 31166 / CIP 109912 / JCM 12494 / LMG 11480 / NCIMB 702895 / VPI D76D-27C)</name>
    <name type="common">Lactobacillus uli</name>
    <dbReference type="NCBI Taxonomy" id="633147"/>
    <lineage>
        <taxon>Bacteria</taxon>
        <taxon>Bacillati</taxon>
        <taxon>Actinomycetota</taxon>
        <taxon>Coriobacteriia</taxon>
        <taxon>Coriobacteriales</taxon>
        <taxon>Atopobiaceae</taxon>
        <taxon>Olsenella</taxon>
    </lineage>
</organism>
<dbReference type="EMBL" id="CP002106">
    <property type="protein sequence ID" value="ADK67955.1"/>
    <property type="molecule type" value="Genomic_DNA"/>
</dbReference>
<feature type="domain" description="YgjP-like metallopeptidase" evidence="1">
    <location>
        <begin position="25"/>
        <end position="240"/>
    </location>
</feature>
<dbReference type="Gene3D" id="3.30.2010.10">
    <property type="entry name" value="Metalloproteases ('zincins'), catalytic domain"/>
    <property type="match status" value="1"/>
</dbReference>
<evidence type="ECO:0000259" key="1">
    <source>
        <dbReference type="Pfam" id="PF01863"/>
    </source>
</evidence>
<dbReference type="HOGENOM" id="CLU_065947_1_0_11"/>
<evidence type="ECO:0000313" key="2">
    <source>
        <dbReference type="EMBL" id="ADK67955.1"/>
    </source>
</evidence>
<gene>
    <name evidence="2" type="ordered locus">Olsu_0842</name>
</gene>
<accession>E1QZZ1</accession>
<name>E1QZZ1_OLSUV</name>
<dbReference type="AlphaFoldDB" id="E1QZZ1"/>
<dbReference type="CDD" id="cd07344">
    <property type="entry name" value="M48_yhfN_like"/>
    <property type="match status" value="1"/>
</dbReference>
<dbReference type="InterPro" id="IPR002725">
    <property type="entry name" value="YgjP-like_metallopeptidase"/>
</dbReference>
<dbReference type="PANTHER" id="PTHR30399">
    <property type="entry name" value="UNCHARACTERIZED PROTEIN YGJP"/>
    <property type="match status" value="1"/>
</dbReference>
<dbReference type="OrthoDB" id="9811177at2"/>
<protein>
    <recommendedName>
        <fullName evidence="1">YgjP-like metallopeptidase domain-containing protein</fullName>
    </recommendedName>
</protein>
<keyword evidence="3" id="KW-1185">Reference proteome</keyword>